<gene>
    <name evidence="1" type="ORF">RRG08_038423</name>
</gene>
<proteinExistence type="predicted"/>
<keyword evidence="2" id="KW-1185">Reference proteome</keyword>
<dbReference type="AlphaFoldDB" id="A0AAE1AM61"/>
<organism evidence="1 2">
    <name type="scientific">Elysia crispata</name>
    <name type="common">lettuce slug</name>
    <dbReference type="NCBI Taxonomy" id="231223"/>
    <lineage>
        <taxon>Eukaryota</taxon>
        <taxon>Metazoa</taxon>
        <taxon>Spiralia</taxon>
        <taxon>Lophotrochozoa</taxon>
        <taxon>Mollusca</taxon>
        <taxon>Gastropoda</taxon>
        <taxon>Heterobranchia</taxon>
        <taxon>Euthyneura</taxon>
        <taxon>Panpulmonata</taxon>
        <taxon>Sacoglossa</taxon>
        <taxon>Placobranchoidea</taxon>
        <taxon>Plakobranchidae</taxon>
        <taxon>Elysia</taxon>
    </lineage>
</organism>
<evidence type="ECO:0000313" key="2">
    <source>
        <dbReference type="Proteomes" id="UP001283361"/>
    </source>
</evidence>
<dbReference type="EMBL" id="JAWDGP010001543">
    <property type="protein sequence ID" value="KAK3790357.1"/>
    <property type="molecule type" value="Genomic_DNA"/>
</dbReference>
<accession>A0AAE1AM61</accession>
<protein>
    <submittedName>
        <fullName evidence="1">Uncharacterized protein</fullName>
    </submittedName>
</protein>
<name>A0AAE1AM61_9GAST</name>
<reference evidence="1" key="1">
    <citation type="journal article" date="2023" name="G3 (Bethesda)">
        <title>A reference genome for the long-term kleptoplast-retaining sea slug Elysia crispata morphotype clarki.</title>
        <authorList>
            <person name="Eastman K.E."/>
            <person name="Pendleton A.L."/>
            <person name="Shaikh M.A."/>
            <person name="Suttiyut T."/>
            <person name="Ogas R."/>
            <person name="Tomko P."/>
            <person name="Gavelis G."/>
            <person name="Widhalm J.R."/>
            <person name="Wisecaver J.H."/>
        </authorList>
    </citation>
    <scope>NUCLEOTIDE SEQUENCE</scope>
    <source>
        <strain evidence="1">ECLA1</strain>
    </source>
</reference>
<comment type="caution">
    <text evidence="1">The sequence shown here is derived from an EMBL/GenBank/DDBJ whole genome shotgun (WGS) entry which is preliminary data.</text>
</comment>
<dbReference type="Proteomes" id="UP001283361">
    <property type="component" value="Unassembled WGS sequence"/>
</dbReference>
<sequence>MRNKLHRSYRHGNCVSTSLSHTALVEIMPVCLTDHRLEMTKLQHQKLLERHQAQPMVLVQSDLIFSRRCQ</sequence>
<evidence type="ECO:0000313" key="1">
    <source>
        <dbReference type="EMBL" id="KAK3790357.1"/>
    </source>
</evidence>